<proteinExistence type="predicted"/>
<dbReference type="InterPro" id="IPR010839">
    <property type="entry name" value="AtuA_N"/>
</dbReference>
<organism evidence="2 3">
    <name type="scientific">Pseudonocardia alaniniphila</name>
    <dbReference type="NCBI Taxonomy" id="75291"/>
    <lineage>
        <taxon>Bacteria</taxon>
        <taxon>Bacillati</taxon>
        <taxon>Actinomycetota</taxon>
        <taxon>Actinomycetes</taxon>
        <taxon>Pseudonocardiales</taxon>
        <taxon>Pseudonocardiaceae</taxon>
        <taxon>Pseudonocardia</taxon>
    </lineage>
</organism>
<evidence type="ECO:0000259" key="1">
    <source>
        <dbReference type="Pfam" id="PF07287"/>
    </source>
</evidence>
<dbReference type="Pfam" id="PF07287">
    <property type="entry name" value="AtuA"/>
    <property type="match status" value="1"/>
</dbReference>
<gene>
    <name evidence="2" type="ORF">MMF94_17985</name>
</gene>
<dbReference type="EMBL" id="JAKXMK010000015">
    <property type="protein sequence ID" value="MCH6167579.1"/>
    <property type="molecule type" value="Genomic_DNA"/>
</dbReference>
<dbReference type="Proteomes" id="UP001299970">
    <property type="component" value="Unassembled WGS sequence"/>
</dbReference>
<sequence length="444" mass="45844">MSARTTTVRIGCGAGFAGDRLEPAVDLVDRGGLDDIVLECLAEQTIALGHRRRLADPAAGYDPRLAARFSRLLPLAVDRGVRVLTNMGAANPLAAGNVTRDLLDMAGSAARVAVVTGDDVLDGLDLDAPALEDGRPLHEHGELVSANAYLGADALLPALDAGAQVVITGQVADPSLFLAPLAHRFGADLDDVAFAAGGTLVGHLLECAGRLTGGYFADPGVKDVPRLAELGFPFADVESDGSAVYGKLPGTGGRLDRATVREQMLYEVTDPTGHHTPDVVLDLRRVTVTPFGPSSVRVTGAVGRPRPDRLKVSVGYRAGHKVEAEISYSGPGADRRATLAADIVAARVAGLPLQPRIEVIGIVPPDADDRVECRLRVAALGADPAILETVGHEVEALYTNGPAGGGGVHVSTGEVIGVVSTLVPRTAVRPGVTILEAPGVRPAA</sequence>
<accession>A0ABS9TGB6</accession>
<keyword evidence="3" id="KW-1185">Reference proteome</keyword>
<dbReference type="PANTHER" id="PTHR47472">
    <property type="entry name" value="PROPIONYL-COA CARBOXYLASE"/>
    <property type="match status" value="1"/>
</dbReference>
<evidence type="ECO:0000313" key="3">
    <source>
        <dbReference type="Proteomes" id="UP001299970"/>
    </source>
</evidence>
<reference evidence="2 3" key="1">
    <citation type="submission" date="2022-03" db="EMBL/GenBank/DDBJ databases">
        <title>Pseudonocardia alaer sp. nov., a novel actinomycete isolated from reed forest soil.</title>
        <authorList>
            <person name="Wang L."/>
        </authorList>
    </citation>
    <scope>NUCLEOTIDE SEQUENCE [LARGE SCALE GENOMIC DNA]</scope>
    <source>
        <strain evidence="2 3">Y-16303</strain>
    </source>
</reference>
<feature type="domain" description="Acyclic terpene utilisation N-terminal" evidence="1">
    <location>
        <begin position="8"/>
        <end position="433"/>
    </location>
</feature>
<evidence type="ECO:0000313" key="2">
    <source>
        <dbReference type="EMBL" id="MCH6167579.1"/>
    </source>
</evidence>
<protein>
    <submittedName>
        <fullName evidence="2">DUF1446 domain-containing protein</fullName>
    </submittedName>
</protein>
<dbReference type="PANTHER" id="PTHR47472:SF1">
    <property type="entry name" value="DUF1446-DOMAIN-CONTAINING PROTEIN"/>
    <property type="match status" value="1"/>
</dbReference>
<comment type="caution">
    <text evidence="2">The sequence shown here is derived from an EMBL/GenBank/DDBJ whole genome shotgun (WGS) entry which is preliminary data.</text>
</comment>
<dbReference type="RefSeq" id="WP_241038030.1">
    <property type="nucleotide sequence ID" value="NZ_BAAAJF010000003.1"/>
</dbReference>
<name>A0ABS9TGB6_9PSEU</name>